<keyword evidence="2" id="KW-1185">Reference proteome</keyword>
<protein>
    <submittedName>
        <fullName evidence="1">Uncharacterized protein</fullName>
    </submittedName>
</protein>
<evidence type="ECO:0000313" key="1">
    <source>
        <dbReference type="EMBL" id="MCF1592511.1"/>
    </source>
</evidence>
<reference evidence="1" key="1">
    <citation type="submission" date="2022-01" db="EMBL/GenBank/DDBJ databases">
        <title>Draft Genome Sequences of Seven Type Strains of the Genus Streptomyces.</title>
        <authorList>
            <person name="Aziz S."/>
            <person name="Coretto E."/>
            <person name="Chronakova A."/>
            <person name="Sproer C."/>
            <person name="Huber K."/>
            <person name="Nouioui I."/>
            <person name="Gross H."/>
        </authorList>
    </citation>
    <scope>NUCLEOTIDE SEQUENCE</scope>
    <source>
        <strain evidence="1">DSM 103493</strain>
    </source>
</reference>
<dbReference type="Proteomes" id="UP001139384">
    <property type="component" value="Unassembled WGS sequence"/>
</dbReference>
<sequence>MGVLVVLLSFAIGAGLTQLGHVIARHLRPDPSCTWCATTSGWPVRGHDTRLCRGYVHQLRERDPAYGGNLWRDPTDPLYGATEIDVSRAQRLPFVARPANPDTE</sequence>
<evidence type="ECO:0000313" key="2">
    <source>
        <dbReference type="Proteomes" id="UP001139384"/>
    </source>
</evidence>
<organism evidence="1 2">
    <name type="scientific">Streptomyces muensis</name>
    <dbReference type="NCBI Taxonomy" id="1077944"/>
    <lineage>
        <taxon>Bacteria</taxon>
        <taxon>Bacillati</taxon>
        <taxon>Actinomycetota</taxon>
        <taxon>Actinomycetes</taxon>
        <taxon>Kitasatosporales</taxon>
        <taxon>Streptomycetaceae</taxon>
        <taxon>Streptomyces</taxon>
    </lineage>
</organism>
<comment type="caution">
    <text evidence="1">The sequence shown here is derived from an EMBL/GenBank/DDBJ whole genome shotgun (WGS) entry which is preliminary data.</text>
</comment>
<accession>A0A9X1THA1</accession>
<gene>
    <name evidence="1" type="ORF">L0P92_02855</name>
</gene>
<dbReference type="RefSeq" id="WP_234760814.1">
    <property type="nucleotide sequence ID" value="NZ_JAKEIP010000005.1"/>
</dbReference>
<dbReference type="AlphaFoldDB" id="A0A9X1THA1"/>
<proteinExistence type="predicted"/>
<dbReference type="EMBL" id="JAKEIP010000005">
    <property type="protein sequence ID" value="MCF1592511.1"/>
    <property type="molecule type" value="Genomic_DNA"/>
</dbReference>
<name>A0A9X1THA1_STRM4</name>